<dbReference type="EMBL" id="LXSL01000023">
    <property type="protein sequence ID" value="OAM27516.1"/>
    <property type="molecule type" value="Genomic_DNA"/>
</dbReference>
<organism evidence="1 2">
    <name type="scientific">Eikenella longinqua</name>
    <dbReference type="NCBI Taxonomy" id="1795827"/>
    <lineage>
        <taxon>Bacteria</taxon>
        <taxon>Pseudomonadati</taxon>
        <taxon>Pseudomonadota</taxon>
        <taxon>Betaproteobacteria</taxon>
        <taxon>Neisseriales</taxon>
        <taxon>Neisseriaceae</taxon>
        <taxon>Eikenella</taxon>
    </lineage>
</organism>
<dbReference type="STRING" id="1795827.A7P95_06775"/>
<keyword evidence="2" id="KW-1185">Reference proteome</keyword>
<proteinExistence type="predicted"/>
<protein>
    <submittedName>
        <fullName evidence="1">Uncharacterized protein</fullName>
    </submittedName>
</protein>
<accession>A0A1A9RWS6</accession>
<dbReference type="AlphaFoldDB" id="A0A1A9RWS6"/>
<reference evidence="2" key="1">
    <citation type="submission" date="2016-05" db="EMBL/GenBank/DDBJ databases">
        <title>Draft genome of Corynebacterium afermentans subsp. afermentans LCDC 88199T.</title>
        <authorList>
            <person name="Bernier A.-M."/>
            <person name="Bernard K."/>
        </authorList>
    </citation>
    <scope>NUCLEOTIDE SEQUENCE [LARGE SCALE GENOMIC DNA]</scope>
    <source>
        <strain evidence="2">NML02-A-017</strain>
    </source>
</reference>
<dbReference type="Proteomes" id="UP000077885">
    <property type="component" value="Unassembled WGS sequence"/>
</dbReference>
<evidence type="ECO:0000313" key="2">
    <source>
        <dbReference type="Proteomes" id="UP000077885"/>
    </source>
</evidence>
<sequence>MTAHKHAALMLQYAQDAAETDRPWERWEVSDSTKYDSSGRLVRNWRQLGDNPDWNSNVRYRRKPQVIRVGRHEFPKPLINELVIGVNYFYVKIGNTCFEAAESSWMGNGQDQMRLESKRVHLTREAAQAHADVLNAICRGDID</sequence>
<name>A0A1A9RWS6_9NEIS</name>
<gene>
    <name evidence="1" type="ORF">A7P95_06775</name>
</gene>
<evidence type="ECO:0000313" key="1">
    <source>
        <dbReference type="EMBL" id="OAM27516.1"/>
    </source>
</evidence>
<comment type="caution">
    <text evidence="1">The sequence shown here is derived from an EMBL/GenBank/DDBJ whole genome shotgun (WGS) entry which is preliminary data.</text>
</comment>